<evidence type="ECO:0000256" key="5">
    <source>
        <dbReference type="ARBA" id="ARBA00023014"/>
    </source>
</evidence>
<dbReference type="SUPFAM" id="SSF102114">
    <property type="entry name" value="Radical SAM enzymes"/>
    <property type="match status" value="1"/>
</dbReference>
<organism evidence="8">
    <name type="scientific">candidate division WOR-3 bacterium</name>
    <dbReference type="NCBI Taxonomy" id="2052148"/>
    <lineage>
        <taxon>Bacteria</taxon>
        <taxon>Bacteria division WOR-3</taxon>
    </lineage>
</organism>
<gene>
    <name evidence="8" type="primary">amrS</name>
    <name evidence="8" type="ORF">ENV60_03845</name>
</gene>
<reference evidence="8" key="1">
    <citation type="journal article" date="2020" name="mSystems">
        <title>Genome- and Community-Level Interaction Insights into Carbon Utilization and Element Cycling Functions of Hydrothermarchaeota in Hydrothermal Sediment.</title>
        <authorList>
            <person name="Zhou Z."/>
            <person name="Liu Y."/>
            <person name="Xu W."/>
            <person name="Pan J."/>
            <person name="Luo Z.H."/>
            <person name="Li M."/>
        </authorList>
    </citation>
    <scope>NUCLEOTIDE SEQUENCE [LARGE SCALE GENOMIC DNA]</scope>
    <source>
        <strain evidence="8">SpSt-774</strain>
    </source>
</reference>
<proteinExistence type="predicted"/>
<feature type="binding site" evidence="6">
    <location>
        <position position="85"/>
    </location>
    <ligand>
        <name>[4Fe-4S] cluster</name>
        <dbReference type="ChEBI" id="CHEBI:49883"/>
        <note>4Fe-4S-S-AdoMet</note>
    </ligand>
</feature>
<dbReference type="InterPro" id="IPR007197">
    <property type="entry name" value="rSAM"/>
</dbReference>
<evidence type="ECO:0000259" key="7">
    <source>
        <dbReference type="PROSITE" id="PS51918"/>
    </source>
</evidence>
<dbReference type="GO" id="GO:0046872">
    <property type="term" value="F:metal ion binding"/>
    <property type="evidence" value="ECO:0007669"/>
    <property type="project" value="UniProtKB-KW"/>
</dbReference>
<dbReference type="GO" id="GO:0051539">
    <property type="term" value="F:4 iron, 4 sulfur cluster binding"/>
    <property type="evidence" value="ECO:0007669"/>
    <property type="project" value="UniProtKB-KW"/>
</dbReference>
<dbReference type="InterPro" id="IPR016431">
    <property type="entry name" value="Pyrv-formate_lyase-activ_prd"/>
</dbReference>
<name>A0A7C4XAL5_UNCW3</name>
<dbReference type="EMBL" id="DTGZ01000070">
    <property type="protein sequence ID" value="HGV97414.1"/>
    <property type="molecule type" value="Genomic_DNA"/>
</dbReference>
<dbReference type="CDD" id="cd01335">
    <property type="entry name" value="Radical_SAM"/>
    <property type="match status" value="1"/>
</dbReference>
<evidence type="ECO:0000256" key="1">
    <source>
        <dbReference type="ARBA" id="ARBA00022485"/>
    </source>
</evidence>
<keyword evidence="3 6" id="KW-0479">Metal-binding</keyword>
<dbReference type="InterPro" id="IPR034457">
    <property type="entry name" value="Organic_radical-activating"/>
</dbReference>
<evidence type="ECO:0000256" key="4">
    <source>
        <dbReference type="ARBA" id="ARBA00023004"/>
    </source>
</evidence>
<dbReference type="Pfam" id="PF04055">
    <property type="entry name" value="Radical_SAM"/>
    <property type="match status" value="1"/>
</dbReference>
<dbReference type="PANTHER" id="PTHR30352:SF5">
    <property type="entry name" value="PYRUVATE FORMATE-LYASE 1-ACTIVATING ENZYME"/>
    <property type="match status" value="1"/>
</dbReference>
<evidence type="ECO:0000313" key="8">
    <source>
        <dbReference type="EMBL" id="HGV97414.1"/>
    </source>
</evidence>
<sequence>MVEAKYYEKKENYLQCLLCPHYCKIQPGKTGICRARKNEDGKLWVLNYGRTTSIAMDPIEKKPLYHFYPGSSILSIACNNCNMQCPFCQNWEISQMEVQTEYISPEILLKIYLDHPSLGVAYTYTEPLVWFEYLLDATKIIRENNGKNVLVTNGLINEEPLLELIPLIDAMNIDLKSINPIVYKKKLGGDLDAVKRTIEISHQSVFIEITNLIVTGLNDSEEEIDALIDYVAGIDRNIPLHFSRYYPNYKYNKPPTPIETLQNAYRRARKKLNYVYLGNVPGEEGSNTCCPNCGNLLIERLYFRSLIKGLKDSRCEKCGEKINIIR</sequence>
<dbReference type="PROSITE" id="PS51918">
    <property type="entry name" value="RADICAL_SAM"/>
    <property type="match status" value="1"/>
</dbReference>
<keyword evidence="5 6" id="KW-0411">Iron-sulfur</keyword>
<feature type="domain" description="Radical SAM core" evidence="7">
    <location>
        <begin position="66"/>
        <end position="279"/>
    </location>
</feature>
<dbReference type="InterPro" id="IPR058240">
    <property type="entry name" value="rSAM_sf"/>
</dbReference>
<comment type="cofactor">
    <cofactor evidence="6">
        <name>[4Fe-4S] cluster</name>
        <dbReference type="ChEBI" id="CHEBI:49883"/>
    </cofactor>
    <text evidence="6">Binds 1 [4Fe-4S] cluster. The cluster is coordinated with 3 cysteines and an exchangeable S-adenosyl-L-methionine.</text>
</comment>
<dbReference type="PIRSF" id="PIRSF004869">
    <property type="entry name" value="PflX_prd"/>
    <property type="match status" value="1"/>
</dbReference>
<dbReference type="InterPro" id="IPR027596">
    <property type="entry name" value="AmmeMemoSam_rS"/>
</dbReference>
<evidence type="ECO:0000256" key="3">
    <source>
        <dbReference type="ARBA" id="ARBA00022723"/>
    </source>
</evidence>
<keyword evidence="4 6" id="KW-0408">Iron</keyword>
<keyword evidence="2 6" id="KW-0949">S-adenosyl-L-methionine</keyword>
<feature type="binding site" evidence="6">
    <location>
        <position position="88"/>
    </location>
    <ligand>
        <name>[4Fe-4S] cluster</name>
        <dbReference type="ChEBI" id="CHEBI:49883"/>
        <note>4Fe-4S-S-AdoMet</note>
    </ligand>
</feature>
<dbReference type="InterPro" id="IPR013785">
    <property type="entry name" value="Aldolase_TIM"/>
</dbReference>
<accession>A0A7C4XAL5</accession>
<dbReference type="SFLD" id="SFLDG01101">
    <property type="entry name" value="Uncharacterised_Radical_SAM_Su"/>
    <property type="match status" value="1"/>
</dbReference>
<evidence type="ECO:0000256" key="2">
    <source>
        <dbReference type="ARBA" id="ARBA00022691"/>
    </source>
</evidence>
<keyword evidence="1" id="KW-0004">4Fe-4S</keyword>
<evidence type="ECO:0000256" key="6">
    <source>
        <dbReference type="PIRSR" id="PIRSR004869-50"/>
    </source>
</evidence>
<dbReference type="Gene3D" id="3.20.20.70">
    <property type="entry name" value="Aldolase class I"/>
    <property type="match status" value="1"/>
</dbReference>
<dbReference type="GO" id="GO:0003824">
    <property type="term" value="F:catalytic activity"/>
    <property type="evidence" value="ECO:0007669"/>
    <property type="project" value="InterPro"/>
</dbReference>
<dbReference type="SFLD" id="SFLDS00029">
    <property type="entry name" value="Radical_SAM"/>
    <property type="match status" value="1"/>
</dbReference>
<dbReference type="NCBIfam" id="TIGR04337">
    <property type="entry name" value="AmmeMemoSam_rS"/>
    <property type="match status" value="1"/>
</dbReference>
<protein>
    <submittedName>
        <fullName evidence="8">AmmeMemoRadiSam system radical SAM enzyme</fullName>
    </submittedName>
</protein>
<dbReference type="AlphaFoldDB" id="A0A7C4XAL5"/>
<comment type="caution">
    <text evidence="8">The sequence shown here is derived from an EMBL/GenBank/DDBJ whole genome shotgun (WGS) entry which is preliminary data.</text>
</comment>
<feature type="binding site" evidence="6">
    <location>
        <position position="81"/>
    </location>
    <ligand>
        <name>[4Fe-4S] cluster</name>
        <dbReference type="ChEBI" id="CHEBI:49883"/>
        <note>4Fe-4S-S-AdoMet</note>
    </ligand>
</feature>
<dbReference type="PANTHER" id="PTHR30352">
    <property type="entry name" value="PYRUVATE FORMATE-LYASE-ACTIVATING ENZYME"/>
    <property type="match status" value="1"/>
</dbReference>